<evidence type="ECO:0000256" key="4">
    <source>
        <dbReference type="ARBA" id="ARBA00035276"/>
    </source>
</evidence>
<dbReference type="GeneID" id="30685564"/>
<evidence type="ECO:0000256" key="3">
    <source>
        <dbReference type="ARBA" id="ARBA00023274"/>
    </source>
</evidence>
<dbReference type="GO" id="GO:1990904">
    <property type="term" value="C:ribonucleoprotein complex"/>
    <property type="evidence" value="ECO:0007669"/>
    <property type="project" value="UniProtKB-KW"/>
</dbReference>
<dbReference type="InterPro" id="IPR001705">
    <property type="entry name" value="Ribosomal_bL33"/>
</dbReference>
<dbReference type="HAMAP" id="MF_00294">
    <property type="entry name" value="Ribosomal_bL33"/>
    <property type="match status" value="1"/>
</dbReference>
<dbReference type="PANTHER" id="PTHR43168">
    <property type="entry name" value="50S RIBOSOMAL PROTEIN L33, CHLOROPLASTIC"/>
    <property type="match status" value="1"/>
</dbReference>
<keyword evidence="5" id="KW-0934">Plastid</keyword>
<keyword evidence="2 5" id="KW-0689">Ribosomal protein</keyword>
<evidence type="ECO:0000313" key="5">
    <source>
        <dbReference type="EMBL" id="ANS72325.1"/>
    </source>
</evidence>
<dbReference type="GO" id="GO:0003735">
    <property type="term" value="F:structural constituent of ribosome"/>
    <property type="evidence" value="ECO:0007669"/>
    <property type="project" value="InterPro"/>
</dbReference>
<dbReference type="InterPro" id="IPR018264">
    <property type="entry name" value="Ribosomal_bL33_CS"/>
</dbReference>
<dbReference type="NCBIfam" id="TIGR01023">
    <property type="entry name" value="rpmG_bact"/>
    <property type="match status" value="1"/>
</dbReference>
<reference evidence="5" key="1">
    <citation type="submission" date="2015-12" db="EMBL/GenBank/DDBJ databases">
        <title>Complete organellar genomes of the endangered brown algae Coccophora langsdorfii.</title>
        <authorList>
            <person name="Graf L."/>
        </authorList>
    </citation>
    <scope>NUCLEOTIDE SEQUENCE</scope>
</reference>
<geneLocation type="plastid" evidence="5"/>
<dbReference type="GO" id="GO:0005840">
    <property type="term" value="C:ribosome"/>
    <property type="evidence" value="ECO:0007669"/>
    <property type="project" value="UniProtKB-KW"/>
</dbReference>
<accession>A0A1L2F1U5</accession>
<dbReference type="PANTHER" id="PTHR43168:SF2">
    <property type="entry name" value="LARGE RIBOSOMAL SUBUNIT PROTEIN BL33C"/>
    <property type="match status" value="1"/>
</dbReference>
<gene>
    <name evidence="5" type="primary">rpl33</name>
</gene>
<dbReference type="NCBIfam" id="NF001764">
    <property type="entry name" value="PRK00504.1"/>
    <property type="match status" value="1"/>
</dbReference>
<dbReference type="NCBIfam" id="NF001860">
    <property type="entry name" value="PRK00595.1"/>
    <property type="match status" value="1"/>
</dbReference>
<dbReference type="AlphaFoldDB" id="A0A1L2F1U5"/>
<keyword evidence="3" id="KW-0687">Ribonucleoprotein</keyword>
<dbReference type="InterPro" id="IPR011332">
    <property type="entry name" value="Ribosomal_zn-bd"/>
</dbReference>
<dbReference type="Pfam" id="PF00471">
    <property type="entry name" value="Ribosomal_L33"/>
    <property type="match status" value="1"/>
</dbReference>
<name>A0A1L2F1U5_9PHAE</name>
<dbReference type="EMBL" id="KU255795">
    <property type="protein sequence ID" value="ANS72325.1"/>
    <property type="molecule type" value="Genomic_DNA"/>
</dbReference>
<dbReference type="InterPro" id="IPR038584">
    <property type="entry name" value="Ribosomal_bL33_sf"/>
</dbReference>
<dbReference type="SUPFAM" id="SSF57829">
    <property type="entry name" value="Zn-binding ribosomal proteins"/>
    <property type="match status" value="1"/>
</dbReference>
<dbReference type="GO" id="GO:0006412">
    <property type="term" value="P:translation"/>
    <property type="evidence" value="ECO:0007669"/>
    <property type="project" value="InterPro"/>
</dbReference>
<dbReference type="PROSITE" id="PS00582">
    <property type="entry name" value="RIBOSOMAL_L33"/>
    <property type="match status" value="1"/>
</dbReference>
<dbReference type="RefSeq" id="YP_009330553.1">
    <property type="nucleotide sequence ID" value="NC_032288.1"/>
</dbReference>
<evidence type="ECO:0000256" key="2">
    <source>
        <dbReference type="ARBA" id="ARBA00022980"/>
    </source>
</evidence>
<comment type="similarity">
    <text evidence="1">Belongs to the bacterial ribosomal protein bL33 family.</text>
</comment>
<dbReference type="Gene3D" id="2.20.28.120">
    <property type="entry name" value="Ribosomal protein L33"/>
    <property type="match status" value="1"/>
</dbReference>
<sequence>MAKNKGTRIIITLRCTTCKSIGSNNERRKIIGTKISNTRINTKKLNYTTTKNRRNTPDRLELKKFCPKCNTHTTQKEIK</sequence>
<dbReference type="GO" id="GO:0005737">
    <property type="term" value="C:cytoplasm"/>
    <property type="evidence" value="ECO:0007669"/>
    <property type="project" value="UniProtKB-ARBA"/>
</dbReference>
<evidence type="ECO:0000256" key="1">
    <source>
        <dbReference type="ARBA" id="ARBA00007596"/>
    </source>
</evidence>
<proteinExistence type="inferred from homology"/>
<organism evidence="5">
    <name type="scientific">Coccophora langsdorfii</name>
    <dbReference type="NCBI Taxonomy" id="74099"/>
    <lineage>
        <taxon>Eukaryota</taxon>
        <taxon>Sar</taxon>
        <taxon>Stramenopiles</taxon>
        <taxon>Ochrophyta</taxon>
        <taxon>PX clade</taxon>
        <taxon>Phaeophyceae</taxon>
        <taxon>Fucales</taxon>
        <taxon>Sargassaceae</taxon>
        <taxon>Coccophora</taxon>
    </lineage>
</organism>
<protein>
    <recommendedName>
        <fullName evidence="4">Large ribosomal subunit protein bL33c</fullName>
    </recommendedName>
</protein>